<dbReference type="Proteomes" id="UP000253208">
    <property type="component" value="Unassembled WGS sequence"/>
</dbReference>
<protein>
    <recommendedName>
        <fullName evidence="2">Prepilin type IV endopeptidase peptidase domain-containing protein</fullName>
    </recommendedName>
</protein>
<comment type="caution">
    <text evidence="3">The sequence shown here is derived from an EMBL/GenBank/DDBJ whole genome shotgun (WGS) entry which is preliminary data.</text>
</comment>
<evidence type="ECO:0000313" key="4">
    <source>
        <dbReference type="Proteomes" id="UP000253208"/>
    </source>
</evidence>
<dbReference type="EMBL" id="PSQG01000002">
    <property type="protein sequence ID" value="RCH46050.1"/>
    <property type="molecule type" value="Genomic_DNA"/>
</dbReference>
<dbReference type="AlphaFoldDB" id="A0A367G5W8"/>
<dbReference type="Pfam" id="PF01478">
    <property type="entry name" value="Peptidase_A24"/>
    <property type="match status" value="1"/>
</dbReference>
<reference evidence="3 4" key="1">
    <citation type="submission" date="2018-02" db="EMBL/GenBank/DDBJ databases">
        <title>Complete genome sequencing of Faecalibacterium prausnitzii strains isolated from the human gut.</title>
        <authorList>
            <person name="Fitzgerald B.C."/>
            <person name="Shkoporov A.N."/>
            <person name="Ross P.R."/>
            <person name="Hill C."/>
        </authorList>
    </citation>
    <scope>NUCLEOTIDE SEQUENCE [LARGE SCALE GENOMIC DNA]</scope>
    <source>
        <strain evidence="3 4">APC942/31-1</strain>
    </source>
</reference>
<evidence type="ECO:0000313" key="3">
    <source>
        <dbReference type="EMBL" id="RCH46050.1"/>
    </source>
</evidence>
<dbReference type="InterPro" id="IPR000045">
    <property type="entry name" value="Prepilin_IV_endopep_pep"/>
</dbReference>
<keyword evidence="1" id="KW-1133">Transmembrane helix</keyword>
<keyword evidence="1" id="KW-0812">Transmembrane</keyword>
<keyword evidence="1" id="KW-0472">Membrane</keyword>
<feature type="transmembrane region" description="Helical" evidence="1">
    <location>
        <begin position="97"/>
        <end position="118"/>
    </location>
</feature>
<name>A0A367G5W8_9FIRM</name>
<feature type="transmembrane region" description="Helical" evidence="1">
    <location>
        <begin position="27"/>
        <end position="43"/>
    </location>
</feature>
<dbReference type="GO" id="GO:0016020">
    <property type="term" value="C:membrane"/>
    <property type="evidence" value="ECO:0007669"/>
    <property type="project" value="InterPro"/>
</dbReference>
<evidence type="ECO:0000256" key="1">
    <source>
        <dbReference type="SAM" id="Phobius"/>
    </source>
</evidence>
<evidence type="ECO:0000259" key="2">
    <source>
        <dbReference type="Pfam" id="PF01478"/>
    </source>
</evidence>
<dbReference type="GO" id="GO:0004190">
    <property type="term" value="F:aspartic-type endopeptidase activity"/>
    <property type="evidence" value="ECO:0007669"/>
    <property type="project" value="InterPro"/>
</dbReference>
<sequence length="170" mass="18756">MFLYGELSVVISAMAVWMDFKDASVDNGWILFSFMIGFLIQITENGPKGGVIFLAGVAVPVLLLGILFIFHMIGAGDIKLLCALGGIMGPRTVMECIVYSLLAGAGISLAILISTGGIRRRFLYLYQYMNEFYCTGEIRPYYRKGMSFPENFHFTVPIFLSAVLYAGGVY</sequence>
<organism evidence="3 4">
    <name type="scientific">Blautia obeum</name>
    <dbReference type="NCBI Taxonomy" id="40520"/>
    <lineage>
        <taxon>Bacteria</taxon>
        <taxon>Bacillati</taxon>
        <taxon>Bacillota</taxon>
        <taxon>Clostridia</taxon>
        <taxon>Lachnospirales</taxon>
        <taxon>Lachnospiraceae</taxon>
        <taxon>Blautia</taxon>
    </lineage>
</organism>
<proteinExistence type="predicted"/>
<dbReference type="RefSeq" id="WP_114001499.1">
    <property type="nucleotide sequence ID" value="NZ_PSQG01000002.1"/>
</dbReference>
<accession>A0A367G5W8</accession>
<feature type="transmembrane region" description="Helical" evidence="1">
    <location>
        <begin position="50"/>
        <end position="73"/>
    </location>
</feature>
<gene>
    <name evidence="3" type="ORF">C4886_01400</name>
</gene>
<feature type="transmembrane region" description="Helical" evidence="1">
    <location>
        <begin position="151"/>
        <end position="168"/>
    </location>
</feature>
<feature type="domain" description="Prepilin type IV endopeptidase peptidase" evidence="2">
    <location>
        <begin position="10"/>
        <end position="108"/>
    </location>
</feature>
<dbReference type="Gene3D" id="1.20.120.1220">
    <property type="match status" value="1"/>
</dbReference>